<gene>
    <name evidence="3" type="ORF">CA264_15260</name>
</gene>
<evidence type="ECO:0000259" key="2">
    <source>
        <dbReference type="Pfam" id="PF00117"/>
    </source>
</evidence>
<dbReference type="Pfam" id="PF00117">
    <property type="entry name" value="GATase"/>
    <property type="match status" value="1"/>
</dbReference>
<protein>
    <submittedName>
        <fullName evidence="3">Glutamine amidotransferase</fullName>
    </submittedName>
</protein>
<dbReference type="InterPro" id="IPR050472">
    <property type="entry name" value="Anth_synth/Amidotransfase"/>
</dbReference>
<dbReference type="NCBIfam" id="TIGR00566">
    <property type="entry name" value="trpG_papA"/>
    <property type="match status" value="1"/>
</dbReference>
<dbReference type="PROSITE" id="PS51273">
    <property type="entry name" value="GATASE_TYPE_1"/>
    <property type="match status" value="1"/>
</dbReference>
<evidence type="ECO:0000313" key="4">
    <source>
        <dbReference type="Proteomes" id="UP000266292"/>
    </source>
</evidence>
<dbReference type="InterPro" id="IPR017926">
    <property type="entry name" value="GATASE"/>
</dbReference>
<accession>A0A1X9YUS4</accession>
<dbReference type="PANTHER" id="PTHR43418">
    <property type="entry name" value="MULTIFUNCTIONAL TRYPTOPHAN BIOSYNTHESIS PROTEIN-RELATED"/>
    <property type="match status" value="1"/>
</dbReference>
<organism evidence="3 4">
    <name type="scientific">Pontibacter actiniarum</name>
    <dbReference type="NCBI Taxonomy" id="323450"/>
    <lineage>
        <taxon>Bacteria</taxon>
        <taxon>Pseudomonadati</taxon>
        <taxon>Bacteroidota</taxon>
        <taxon>Cytophagia</taxon>
        <taxon>Cytophagales</taxon>
        <taxon>Hymenobacteraceae</taxon>
        <taxon>Pontibacter</taxon>
    </lineage>
</organism>
<keyword evidence="3" id="KW-0808">Transferase</keyword>
<dbReference type="PRINTS" id="PR00096">
    <property type="entry name" value="GATASE"/>
</dbReference>
<proteinExistence type="predicted"/>
<dbReference type="GO" id="GO:0005829">
    <property type="term" value="C:cytosol"/>
    <property type="evidence" value="ECO:0007669"/>
    <property type="project" value="TreeGrafter"/>
</dbReference>
<dbReference type="GO" id="GO:0016740">
    <property type="term" value="F:transferase activity"/>
    <property type="evidence" value="ECO:0007669"/>
    <property type="project" value="UniProtKB-KW"/>
</dbReference>
<dbReference type="OrthoDB" id="9786812at2"/>
<keyword evidence="1 3" id="KW-0315">Glutamine amidotransferase</keyword>
<dbReference type="PRINTS" id="PR00097">
    <property type="entry name" value="ANTSNTHASEII"/>
</dbReference>
<dbReference type="AlphaFoldDB" id="A0A1X9YUS4"/>
<keyword evidence="4" id="KW-1185">Reference proteome</keyword>
<dbReference type="SUPFAM" id="SSF52317">
    <property type="entry name" value="Class I glutamine amidotransferase-like"/>
    <property type="match status" value="1"/>
</dbReference>
<dbReference type="Proteomes" id="UP000266292">
    <property type="component" value="Chromosome"/>
</dbReference>
<sequence>MLLLLDNFDSFTYNLVDYFNRLGVEVQVVRNDVPLQELRQLRFEGIVLSPGPGAPKGAGSMMDVIRHYHERVPMLGICLGHQALGEFFGAKLEKGLRPMHGKVSEIVCEDDPVFAGLPQRMPVVRYHSLVLRHTPESIVPLAHTQEGELMAFRHRDLPLYALQFHPEAALTTYGLHMLQNWVSIANIAHEFDR</sequence>
<dbReference type="RefSeq" id="WP_025608263.1">
    <property type="nucleotide sequence ID" value="NZ_CP021235.1"/>
</dbReference>
<reference evidence="4" key="1">
    <citation type="submission" date="2017-05" db="EMBL/GenBank/DDBJ databases">
        <authorList>
            <person name="Ray J."/>
            <person name="Price M."/>
            <person name="Deutschbauer A."/>
        </authorList>
    </citation>
    <scope>NUCLEOTIDE SEQUENCE [LARGE SCALE GENOMIC DNA]</scope>
    <source>
        <strain evidence="4">DSM 19842</strain>
    </source>
</reference>
<dbReference type="GO" id="GO:0004049">
    <property type="term" value="F:anthranilate synthase activity"/>
    <property type="evidence" value="ECO:0007669"/>
    <property type="project" value="TreeGrafter"/>
</dbReference>
<name>A0A1X9YUS4_9BACT</name>
<evidence type="ECO:0000256" key="1">
    <source>
        <dbReference type="ARBA" id="ARBA00022962"/>
    </source>
</evidence>
<dbReference type="InterPro" id="IPR006221">
    <property type="entry name" value="TrpG/PapA_dom"/>
</dbReference>
<dbReference type="InterPro" id="IPR029062">
    <property type="entry name" value="Class_I_gatase-like"/>
</dbReference>
<dbReference type="FunFam" id="3.40.50.880:FF:000003">
    <property type="entry name" value="Anthranilate synthase component II"/>
    <property type="match status" value="1"/>
</dbReference>
<dbReference type="EMBL" id="CP021235">
    <property type="protein sequence ID" value="ARS36666.1"/>
    <property type="molecule type" value="Genomic_DNA"/>
</dbReference>
<feature type="domain" description="Glutamine amidotransferase" evidence="2">
    <location>
        <begin position="3"/>
        <end position="182"/>
    </location>
</feature>
<dbReference type="CDD" id="cd01743">
    <property type="entry name" value="GATase1_Anthranilate_Synthase"/>
    <property type="match status" value="1"/>
</dbReference>
<dbReference type="STRING" id="709015.GCA_000472485_03080"/>
<dbReference type="GO" id="GO:0000162">
    <property type="term" value="P:L-tryptophan biosynthetic process"/>
    <property type="evidence" value="ECO:0007669"/>
    <property type="project" value="TreeGrafter"/>
</dbReference>
<dbReference type="KEGG" id="pact:CA264_15260"/>
<dbReference type="PANTHER" id="PTHR43418:SF4">
    <property type="entry name" value="MULTIFUNCTIONAL TRYPTOPHAN BIOSYNTHESIS PROTEIN"/>
    <property type="match status" value="1"/>
</dbReference>
<dbReference type="PRINTS" id="PR00099">
    <property type="entry name" value="CPSGATASE"/>
</dbReference>
<evidence type="ECO:0000313" key="3">
    <source>
        <dbReference type="EMBL" id="ARS36666.1"/>
    </source>
</evidence>
<dbReference type="Gene3D" id="3.40.50.880">
    <property type="match status" value="1"/>
</dbReference>